<evidence type="ECO:0000256" key="1">
    <source>
        <dbReference type="ARBA" id="ARBA00022450"/>
    </source>
</evidence>
<gene>
    <name evidence="5" type="ORF">M422DRAFT_272858</name>
</gene>
<feature type="domain" description="Thioester reductase (TE)" evidence="4">
    <location>
        <begin position="54"/>
        <end position="308"/>
    </location>
</feature>
<keyword evidence="2" id="KW-0597">Phosphoprotein</keyword>
<organism evidence="5 6">
    <name type="scientific">Sphaerobolus stellatus (strain SS14)</name>
    <dbReference type="NCBI Taxonomy" id="990650"/>
    <lineage>
        <taxon>Eukaryota</taxon>
        <taxon>Fungi</taxon>
        <taxon>Dikarya</taxon>
        <taxon>Basidiomycota</taxon>
        <taxon>Agaricomycotina</taxon>
        <taxon>Agaricomycetes</taxon>
        <taxon>Phallomycetidae</taxon>
        <taxon>Geastrales</taxon>
        <taxon>Sphaerobolaceae</taxon>
        <taxon>Sphaerobolus</taxon>
    </lineage>
</organism>
<dbReference type="InterPro" id="IPR013120">
    <property type="entry name" value="FAR_NAD-bd"/>
</dbReference>
<dbReference type="HOGENOM" id="CLU_002220_4_1_1"/>
<protein>
    <recommendedName>
        <fullName evidence="4">Thioester reductase (TE) domain-containing protein</fullName>
    </recommendedName>
</protein>
<dbReference type="SUPFAM" id="SSF51735">
    <property type="entry name" value="NAD(P)-binding Rossmann-fold domains"/>
    <property type="match status" value="1"/>
</dbReference>
<evidence type="ECO:0000313" key="5">
    <source>
        <dbReference type="EMBL" id="KIJ26116.1"/>
    </source>
</evidence>
<dbReference type="Proteomes" id="UP000054279">
    <property type="component" value="Unassembled WGS sequence"/>
</dbReference>
<name>A0A0C9UKV8_SPHS4</name>
<dbReference type="AlphaFoldDB" id="A0A0C9UKV8"/>
<dbReference type="OrthoDB" id="429813at2759"/>
<dbReference type="PANTHER" id="PTHR44845:SF1">
    <property type="entry name" value="L-2-AMINOADIPATE REDUCTASE"/>
    <property type="match status" value="1"/>
</dbReference>
<evidence type="ECO:0000313" key="6">
    <source>
        <dbReference type="Proteomes" id="UP000054279"/>
    </source>
</evidence>
<evidence type="ECO:0000256" key="3">
    <source>
        <dbReference type="SAM" id="MobiDB-lite"/>
    </source>
</evidence>
<accession>A0A0C9UKV8</accession>
<dbReference type="InterPro" id="IPR036291">
    <property type="entry name" value="NAD(P)-bd_dom_sf"/>
</dbReference>
<proteinExistence type="predicted"/>
<dbReference type="Gene3D" id="3.40.50.720">
    <property type="entry name" value="NAD(P)-binding Rossmann-like Domain"/>
    <property type="match status" value="1"/>
</dbReference>
<keyword evidence="1" id="KW-0596">Phosphopantetheine</keyword>
<feature type="compositionally biased region" description="Low complexity" evidence="3">
    <location>
        <begin position="1"/>
        <end position="19"/>
    </location>
</feature>
<evidence type="ECO:0000256" key="2">
    <source>
        <dbReference type="ARBA" id="ARBA00022553"/>
    </source>
</evidence>
<reference evidence="5 6" key="1">
    <citation type="submission" date="2014-06" db="EMBL/GenBank/DDBJ databases">
        <title>Evolutionary Origins and Diversification of the Mycorrhizal Mutualists.</title>
        <authorList>
            <consortium name="DOE Joint Genome Institute"/>
            <consortium name="Mycorrhizal Genomics Consortium"/>
            <person name="Kohler A."/>
            <person name="Kuo A."/>
            <person name="Nagy L.G."/>
            <person name="Floudas D."/>
            <person name="Copeland A."/>
            <person name="Barry K.W."/>
            <person name="Cichocki N."/>
            <person name="Veneault-Fourrey C."/>
            <person name="LaButti K."/>
            <person name="Lindquist E.A."/>
            <person name="Lipzen A."/>
            <person name="Lundell T."/>
            <person name="Morin E."/>
            <person name="Murat C."/>
            <person name="Riley R."/>
            <person name="Ohm R."/>
            <person name="Sun H."/>
            <person name="Tunlid A."/>
            <person name="Henrissat B."/>
            <person name="Grigoriev I.V."/>
            <person name="Hibbett D.S."/>
            <person name="Martin F."/>
        </authorList>
    </citation>
    <scope>NUCLEOTIDE SEQUENCE [LARGE SCALE GENOMIC DNA]</scope>
    <source>
        <strain evidence="5 6">SS14</strain>
    </source>
</reference>
<dbReference type="PANTHER" id="PTHR44845">
    <property type="entry name" value="CARRIER DOMAIN-CONTAINING PROTEIN"/>
    <property type="match status" value="1"/>
</dbReference>
<keyword evidence="6" id="KW-1185">Reference proteome</keyword>
<dbReference type="Pfam" id="PF07993">
    <property type="entry name" value="NAD_binding_4"/>
    <property type="match status" value="1"/>
</dbReference>
<dbReference type="EMBL" id="KN837383">
    <property type="protein sequence ID" value="KIJ26116.1"/>
    <property type="molecule type" value="Genomic_DNA"/>
</dbReference>
<evidence type="ECO:0000259" key="4">
    <source>
        <dbReference type="Pfam" id="PF07993"/>
    </source>
</evidence>
<sequence>MTSLPATSNPPSHPPTSSSEDAYTHIRTLIAKYSTNFLPHTPGSYVVHGKHVTLSGATGNVGASILDQLMRRDDIEKIYLLNRRSKENVVESLREMFKAKDLDYNILEKGRPALEYLVVDFSREDLGLAKEVYLDLRNNTTHIIHSAWLLNFMAPLSKYEPTHIAGVRHLISLALSSPQAQPPRLSFVSTIGASMAYQGPSQIPEIGDQNNETIIPEIPIDDPSIAMPIGYGESKYISERILVNAARGAGLRTTVIRVGQLSGMSTNGEWAINEVGMIIIRTSMAIGIYPDRLPSFRWTPSDIAASAIVKQSFVDNQPLQYFSIDNPFPTHTQEISAAILAHASQPMRGLHWTKWLEYLEEGDFDPRVVPGVLLVWIFRERWTKAAQSAAMGWNESVKVAPELANGPVERTMISRYIRYWMAKTGNKAKQAHKL</sequence>
<feature type="region of interest" description="Disordered" evidence="3">
    <location>
        <begin position="1"/>
        <end position="21"/>
    </location>
</feature>